<dbReference type="InterPro" id="IPR040079">
    <property type="entry name" value="Glutathione_S-Trfase"/>
</dbReference>
<comment type="catalytic activity">
    <reaction evidence="3">
        <text>RX + glutathione = an S-substituted glutathione + a halide anion + H(+)</text>
        <dbReference type="Rhea" id="RHEA:16437"/>
        <dbReference type="ChEBI" id="CHEBI:15378"/>
        <dbReference type="ChEBI" id="CHEBI:16042"/>
        <dbReference type="ChEBI" id="CHEBI:17792"/>
        <dbReference type="ChEBI" id="CHEBI:57925"/>
        <dbReference type="ChEBI" id="CHEBI:90779"/>
        <dbReference type="EC" id="2.5.1.18"/>
    </reaction>
</comment>
<dbReference type="SFLD" id="SFLDG01152">
    <property type="entry name" value="Main.3:_Omega-_and_Tau-like"/>
    <property type="match status" value="1"/>
</dbReference>
<reference evidence="8" key="1">
    <citation type="journal article" date="2017" name="Nat. Commun.">
        <title>The asparagus genome sheds light on the origin and evolution of a young Y chromosome.</title>
        <authorList>
            <person name="Harkess A."/>
            <person name="Zhou J."/>
            <person name="Xu C."/>
            <person name="Bowers J.E."/>
            <person name="Van der Hulst R."/>
            <person name="Ayyampalayam S."/>
            <person name="Mercati F."/>
            <person name="Riccardi P."/>
            <person name="McKain M.R."/>
            <person name="Kakrana A."/>
            <person name="Tang H."/>
            <person name="Ray J."/>
            <person name="Groenendijk J."/>
            <person name="Arikit S."/>
            <person name="Mathioni S.M."/>
            <person name="Nakano M."/>
            <person name="Shan H."/>
            <person name="Telgmann-Rauber A."/>
            <person name="Kanno A."/>
            <person name="Yue Z."/>
            <person name="Chen H."/>
            <person name="Li W."/>
            <person name="Chen Y."/>
            <person name="Xu X."/>
            <person name="Zhang Y."/>
            <person name="Luo S."/>
            <person name="Chen H."/>
            <person name="Gao J."/>
            <person name="Mao Z."/>
            <person name="Pires J.C."/>
            <person name="Luo M."/>
            <person name="Kudrna D."/>
            <person name="Wing R.A."/>
            <person name="Meyers B.C."/>
            <person name="Yi K."/>
            <person name="Kong H."/>
            <person name="Lavrijsen P."/>
            <person name="Sunseri F."/>
            <person name="Falavigna A."/>
            <person name="Ye Y."/>
            <person name="Leebens-Mack J.H."/>
            <person name="Chen G."/>
        </authorList>
    </citation>
    <scope>NUCLEOTIDE SEQUENCE [LARGE SCALE GENOMIC DNA]</scope>
    <source>
        <strain evidence="8">cv. DH0086</strain>
    </source>
</reference>
<dbReference type="GO" id="GO:0006749">
    <property type="term" value="P:glutathione metabolic process"/>
    <property type="evidence" value="ECO:0007669"/>
    <property type="project" value="InterPro"/>
</dbReference>
<dbReference type="PROSITE" id="PS50405">
    <property type="entry name" value="GST_CTER"/>
    <property type="match status" value="1"/>
</dbReference>
<dbReference type="SFLD" id="SFLDS00019">
    <property type="entry name" value="Glutathione_Transferase_(cytos"/>
    <property type="match status" value="1"/>
</dbReference>
<dbReference type="InterPro" id="IPR045073">
    <property type="entry name" value="Omega/Tau-like"/>
</dbReference>
<dbReference type="Proteomes" id="UP000243459">
    <property type="component" value="Chromosome 7"/>
</dbReference>
<dbReference type="OMA" id="KECLPAR"/>
<evidence type="ECO:0000256" key="1">
    <source>
        <dbReference type="ARBA" id="ARBA00012452"/>
    </source>
</evidence>
<name>A0A5P1EFH2_ASPOF</name>
<dbReference type="InterPro" id="IPR036249">
    <property type="entry name" value="Thioredoxin-like_sf"/>
</dbReference>
<evidence type="ECO:0000256" key="3">
    <source>
        <dbReference type="ARBA" id="ARBA00047960"/>
    </source>
</evidence>
<feature type="domain" description="GST N-terminal" evidence="5">
    <location>
        <begin position="3"/>
        <end position="83"/>
    </location>
</feature>
<dbReference type="FunFam" id="1.20.1050.10:FF:000012">
    <property type="entry name" value="Tau class glutathione S-transferase"/>
    <property type="match status" value="1"/>
</dbReference>
<dbReference type="EMBL" id="CM007387">
    <property type="protein sequence ID" value="ONK62820.1"/>
    <property type="molecule type" value="Genomic_DNA"/>
</dbReference>
<sequence>MAKEVKLVRYRTSPFSLREELALELKGVPYDCLDLEDVPDKNAVFLEYNPIYKKIPVLVHKGKYVAESLIILEYIEDTWGAYPLLPKDPYERACVRHLANFIDDKCIPTFRKAFWGDGDMQKTSMEQSKEYLSILQKELKNKKFFGGNYIGFLDIAAAYIALWVGVLQEVAGVNLFNREDHPILWKWSQEFLNSKVAKKILPEREKLVAFFNGRKEIMKDSIKTVI</sequence>
<evidence type="ECO:0000259" key="6">
    <source>
        <dbReference type="PROSITE" id="PS50405"/>
    </source>
</evidence>
<dbReference type="Pfam" id="PF02798">
    <property type="entry name" value="GST_N"/>
    <property type="match status" value="1"/>
</dbReference>
<dbReference type="GO" id="GO:0005737">
    <property type="term" value="C:cytoplasm"/>
    <property type="evidence" value="ECO:0007669"/>
    <property type="project" value="TreeGrafter"/>
</dbReference>
<dbReference type="PANTHER" id="PTHR11260">
    <property type="entry name" value="GLUTATHIONE S-TRANSFERASE, GST, SUPERFAMILY, GST DOMAIN CONTAINING"/>
    <property type="match status" value="1"/>
</dbReference>
<dbReference type="PANTHER" id="PTHR11260:SF676">
    <property type="entry name" value="GLUTATHIONE S-TRANSFERASE U8"/>
    <property type="match status" value="1"/>
</dbReference>
<evidence type="ECO:0000256" key="4">
    <source>
        <dbReference type="RuleBase" id="RU003494"/>
    </source>
</evidence>
<protein>
    <recommendedName>
        <fullName evidence="1">glutathione transferase</fullName>
        <ecNumber evidence="1">2.5.1.18</ecNumber>
    </recommendedName>
</protein>
<dbReference type="CDD" id="cd03185">
    <property type="entry name" value="GST_C_Tau"/>
    <property type="match status" value="1"/>
</dbReference>
<dbReference type="Pfam" id="PF00043">
    <property type="entry name" value="GST_C"/>
    <property type="match status" value="1"/>
</dbReference>
<evidence type="ECO:0000313" key="7">
    <source>
        <dbReference type="EMBL" id="ONK62820.1"/>
    </source>
</evidence>
<dbReference type="InterPro" id="IPR010987">
    <property type="entry name" value="Glutathione-S-Trfase_C-like"/>
</dbReference>
<evidence type="ECO:0000256" key="2">
    <source>
        <dbReference type="ARBA" id="ARBA00022679"/>
    </source>
</evidence>
<keyword evidence="8" id="KW-1185">Reference proteome</keyword>
<evidence type="ECO:0000313" key="8">
    <source>
        <dbReference type="Proteomes" id="UP000243459"/>
    </source>
</evidence>
<dbReference type="SUPFAM" id="SSF47616">
    <property type="entry name" value="GST C-terminal domain-like"/>
    <property type="match status" value="1"/>
</dbReference>
<dbReference type="SUPFAM" id="SSF52833">
    <property type="entry name" value="Thioredoxin-like"/>
    <property type="match status" value="1"/>
</dbReference>
<accession>A0A5P1EFH2</accession>
<dbReference type="PROSITE" id="PS51354">
    <property type="entry name" value="GLUTAREDOXIN_2"/>
    <property type="match status" value="1"/>
</dbReference>
<dbReference type="InterPro" id="IPR045074">
    <property type="entry name" value="GST_C_Tau"/>
</dbReference>
<dbReference type="GO" id="GO:0004364">
    <property type="term" value="F:glutathione transferase activity"/>
    <property type="evidence" value="ECO:0007669"/>
    <property type="project" value="UniProtKB-EC"/>
</dbReference>
<dbReference type="Gramene" id="ONK62820">
    <property type="protein sequence ID" value="ONK62820"/>
    <property type="gene ID" value="A4U43_C07F8470"/>
</dbReference>
<dbReference type="OrthoDB" id="4951845at2759"/>
<dbReference type="Gene3D" id="3.40.30.10">
    <property type="entry name" value="Glutaredoxin"/>
    <property type="match status" value="1"/>
</dbReference>
<dbReference type="InterPro" id="IPR004045">
    <property type="entry name" value="Glutathione_S-Trfase_N"/>
</dbReference>
<dbReference type="EC" id="2.5.1.18" evidence="1"/>
<dbReference type="InterPro" id="IPR036282">
    <property type="entry name" value="Glutathione-S-Trfase_C_sf"/>
</dbReference>
<dbReference type="PROSITE" id="PS50404">
    <property type="entry name" value="GST_NTER"/>
    <property type="match status" value="1"/>
</dbReference>
<dbReference type="SFLD" id="SFLDG00358">
    <property type="entry name" value="Main_(cytGST)"/>
    <property type="match status" value="1"/>
</dbReference>
<feature type="domain" description="GST C-terminal" evidence="6">
    <location>
        <begin position="88"/>
        <end position="210"/>
    </location>
</feature>
<proteinExistence type="inferred from homology"/>
<dbReference type="InterPro" id="IPR004046">
    <property type="entry name" value="GST_C"/>
</dbReference>
<dbReference type="AlphaFoldDB" id="A0A5P1EFH2"/>
<evidence type="ECO:0000259" key="5">
    <source>
        <dbReference type="PROSITE" id="PS50404"/>
    </source>
</evidence>
<gene>
    <name evidence="7" type="ORF">A4U43_C07F8470</name>
</gene>
<comment type="similarity">
    <text evidence="4">Belongs to the GST superfamily.</text>
</comment>
<dbReference type="Gene3D" id="1.20.1050.10">
    <property type="match status" value="1"/>
</dbReference>
<organism evidence="7 8">
    <name type="scientific">Asparagus officinalis</name>
    <name type="common">Garden asparagus</name>
    <dbReference type="NCBI Taxonomy" id="4686"/>
    <lineage>
        <taxon>Eukaryota</taxon>
        <taxon>Viridiplantae</taxon>
        <taxon>Streptophyta</taxon>
        <taxon>Embryophyta</taxon>
        <taxon>Tracheophyta</taxon>
        <taxon>Spermatophyta</taxon>
        <taxon>Magnoliopsida</taxon>
        <taxon>Liliopsida</taxon>
        <taxon>Asparagales</taxon>
        <taxon>Asparagaceae</taxon>
        <taxon>Asparagoideae</taxon>
        <taxon>Asparagus</taxon>
    </lineage>
</organism>
<keyword evidence="2" id="KW-0808">Transferase</keyword>